<evidence type="ECO:0000313" key="3">
    <source>
        <dbReference type="Proteomes" id="UP000231453"/>
    </source>
</evidence>
<evidence type="ECO:0000256" key="1">
    <source>
        <dbReference type="SAM" id="Coils"/>
    </source>
</evidence>
<sequence>MRREFSPISIRKHGEIVKESEVKLDSVKELANLLSEEKENYRQSLEKYLENFSLETFDRGNFNMHFLEDGFDGGDSDDIKKMSSFIKLGFRKEILDFFSNLIDNLDDREVSRFFEVFSFHFGGLYFDILKNFKGKININKQLFFLKNIKDSIDIEKTFGDNLFYPENEKLDIRDLEREVEMYDELDLPQRKNEALRRMLDLMNEKIEKTTLEDIYFLYNNEDFQVGAGILLDKKIESVDNEDFWDYKKLRTLLKMGKGEFVLAKLKKLEDFYNPEFFSLVILLEEQGFVDESFQSEMKEVFENFLLGLPEVMENKDTVYFSEYSVMLVYYTRSGQGLRILDSLEDYYSHLSEEDIIKNNFGDIVKKIFKILNVSIDNSLKERLKNFSDKYIRPEVEKVCNNFDPNVRGSRDMVFFSYKLKDMLSFGYFEEVLQFVKEGLANCKPEEFYFWQKMFDYVFKSKEADAAITDKNKFEKVMESLNKMFKIILSKVPDKSVVGEALKKTSDIEKSKFVDSIFFALSEEEKESLSNKKIKEVLEENFDKISHVERQFLFLIIKKYGISSREVLSILEKISTGEKFVGDIDKTGGELHIVSFGKKDHVKTQDGQELNYSPVVFLNTLEKKNYEAWRDLGKNLPISPIVGDVWKKKDGKYVVPTRYCGPDVGFLTGIQIDREQNNWYRDFSQFLEMQSKILINKLNALGFKHGHGHPGNATVEWVREGYYQEQMKKHGNVNEIPFDPDNFSFDLSDFVKDPEEWHMVARVIDFDFAESI</sequence>
<comment type="caution">
    <text evidence="2">The sequence shown here is derived from an EMBL/GenBank/DDBJ whole genome shotgun (WGS) entry which is preliminary data.</text>
</comment>
<organism evidence="2 3">
    <name type="scientific">Candidatus Magasanikbacteria bacterium CG_4_10_14_0_2_um_filter_33_14</name>
    <dbReference type="NCBI Taxonomy" id="1974636"/>
    <lineage>
        <taxon>Bacteria</taxon>
        <taxon>Candidatus Magasanikiibacteriota</taxon>
    </lineage>
</organism>
<dbReference type="EMBL" id="PFPL01000046">
    <property type="protein sequence ID" value="PIZ95716.1"/>
    <property type="molecule type" value="Genomic_DNA"/>
</dbReference>
<feature type="coiled-coil region" evidence="1">
    <location>
        <begin position="17"/>
        <end position="51"/>
    </location>
</feature>
<reference evidence="3" key="1">
    <citation type="submission" date="2017-09" db="EMBL/GenBank/DDBJ databases">
        <title>Depth-based differentiation of microbial function through sediment-hosted aquifers and enrichment of novel symbionts in the deep terrestrial subsurface.</title>
        <authorList>
            <person name="Probst A.J."/>
            <person name="Ladd B."/>
            <person name="Jarett J.K."/>
            <person name="Geller-Mcgrath D.E."/>
            <person name="Sieber C.M.K."/>
            <person name="Emerson J.B."/>
            <person name="Anantharaman K."/>
            <person name="Thomas B.C."/>
            <person name="Malmstrom R."/>
            <person name="Stieglmeier M."/>
            <person name="Klingl A."/>
            <person name="Woyke T."/>
            <person name="Ryan C.M."/>
            <person name="Banfield J.F."/>
        </authorList>
    </citation>
    <scope>NUCLEOTIDE SEQUENCE [LARGE SCALE GENOMIC DNA]</scope>
</reference>
<proteinExistence type="predicted"/>
<accession>A0A2M7VA19</accession>
<protein>
    <submittedName>
        <fullName evidence="2">Uncharacterized protein</fullName>
    </submittedName>
</protein>
<evidence type="ECO:0000313" key="2">
    <source>
        <dbReference type="EMBL" id="PIZ95716.1"/>
    </source>
</evidence>
<dbReference type="AlphaFoldDB" id="A0A2M7VA19"/>
<keyword evidence="1" id="KW-0175">Coiled coil</keyword>
<dbReference type="Proteomes" id="UP000231453">
    <property type="component" value="Unassembled WGS sequence"/>
</dbReference>
<gene>
    <name evidence="2" type="ORF">COX80_03710</name>
</gene>
<name>A0A2M7VA19_9BACT</name>